<protein>
    <submittedName>
        <fullName evidence="1">Uncharacterized protein</fullName>
    </submittedName>
</protein>
<dbReference type="InParanoid" id="B4FEW5"/>
<reference evidence="1" key="1">
    <citation type="journal article" date="2009" name="PLoS Genet.">
        <title>Sequencing, mapping, and analysis of 27,455 maize full-length cDNAs.</title>
        <authorList>
            <person name="Soderlund C."/>
            <person name="Descour A."/>
            <person name="Kudrna D."/>
            <person name="Bomhoff M."/>
            <person name="Boyd L."/>
            <person name="Currie J."/>
            <person name="Angelova A."/>
            <person name="Collura K."/>
            <person name="Wissotski M."/>
            <person name="Ashley E."/>
            <person name="Morrow D."/>
            <person name="Fernandes J."/>
            <person name="Walbot V."/>
            <person name="Yu Y."/>
        </authorList>
    </citation>
    <scope>NUCLEOTIDE SEQUENCE</scope>
    <source>
        <strain evidence="1">B73</strain>
    </source>
</reference>
<gene>
    <name evidence="2" type="ORF">ZEAMMB73_Zm00001d003386</name>
</gene>
<dbReference type="PaxDb" id="4577-GRMZM2G110279_P01"/>
<evidence type="ECO:0000313" key="1">
    <source>
        <dbReference type="EMBL" id="ACF80658.1"/>
    </source>
</evidence>
<accession>B4FEW5</accession>
<organism evidence="1">
    <name type="scientific">Zea mays</name>
    <name type="common">Maize</name>
    <dbReference type="NCBI Taxonomy" id="4577"/>
    <lineage>
        <taxon>Eukaryota</taxon>
        <taxon>Viridiplantae</taxon>
        <taxon>Streptophyta</taxon>
        <taxon>Embryophyta</taxon>
        <taxon>Tracheophyta</taxon>
        <taxon>Spermatophyta</taxon>
        <taxon>Magnoliopsida</taxon>
        <taxon>Liliopsida</taxon>
        <taxon>Poales</taxon>
        <taxon>Poaceae</taxon>
        <taxon>PACMAD clade</taxon>
        <taxon>Panicoideae</taxon>
        <taxon>Andropogonodae</taxon>
        <taxon>Andropogoneae</taxon>
        <taxon>Tripsacinae</taxon>
        <taxon>Zea</taxon>
    </lineage>
</organism>
<dbReference type="KEGG" id="zma:101027178"/>
<reference evidence="2" key="2">
    <citation type="submission" date="2015-12" db="EMBL/GenBank/DDBJ databases">
        <title>Update maize B73 reference genome by single molecule sequencing technologies.</title>
        <authorList>
            <consortium name="Maize Genome Sequencing Project"/>
            <person name="Ware D."/>
        </authorList>
    </citation>
    <scope>NUCLEOTIDE SEQUENCE [LARGE SCALE GENOMIC DNA]</scope>
    <source>
        <tissue evidence="2">Seedling</tissue>
    </source>
</reference>
<dbReference type="eggNOG" id="ENOG502R4RC">
    <property type="taxonomic scope" value="Eukaryota"/>
</dbReference>
<dbReference type="EMBL" id="CM007648">
    <property type="protein sequence ID" value="ONM16880.1"/>
    <property type="molecule type" value="Genomic_DNA"/>
</dbReference>
<dbReference type="OrthoDB" id="10510404at2759"/>
<proteinExistence type="evidence at transcript level"/>
<dbReference type="EMBL" id="BT035653">
    <property type="protein sequence ID" value="ACF80658.1"/>
    <property type="molecule type" value="mRNA"/>
</dbReference>
<evidence type="ECO:0000313" key="2">
    <source>
        <dbReference type="EMBL" id="ONM16880.1"/>
    </source>
</evidence>
<dbReference type="AlphaFoldDB" id="B4FEW5"/>
<sequence length="74" mass="7749">MCARPATSEMCLHHSTPCDAGGACCSASHPPTSSKMQSCCPKLLGPSAAMIASPPLKSRLHLLPRGRGRRSYSP</sequence>
<dbReference type="IntAct" id="B4FEW5">
    <property type="interactions" value="2"/>
</dbReference>
<dbReference type="EMBL" id="BT087144">
    <property type="protein sequence ID" value="ACR37497.1"/>
    <property type="molecule type" value="mRNA"/>
</dbReference>
<dbReference type="EMBL" id="CM007648">
    <property type="protein sequence ID" value="ONM16881.1"/>
    <property type="molecule type" value="Genomic_DNA"/>
</dbReference>
<dbReference type="HOGENOM" id="CLU_2691377_0_0_1"/>
<name>B4FEW5_MAIZE</name>
<dbReference type="OMA" id="SKMQSCC"/>